<dbReference type="Proteomes" id="UP001181693">
    <property type="component" value="Unassembled WGS sequence"/>
</dbReference>
<keyword evidence="1" id="KW-1133">Transmembrane helix</keyword>
<comment type="caution">
    <text evidence="2">The sequence shown here is derived from an EMBL/GenBank/DDBJ whole genome shotgun (WGS) entry which is preliminary data.</text>
</comment>
<keyword evidence="1" id="KW-0472">Membrane</keyword>
<evidence type="ECO:0000313" key="2">
    <source>
        <dbReference type="EMBL" id="DBA16528.1"/>
    </source>
</evidence>
<proteinExistence type="predicted"/>
<dbReference type="SUPFAM" id="SSF57184">
    <property type="entry name" value="Growth factor receptor domain"/>
    <property type="match status" value="10"/>
</dbReference>
<evidence type="ECO:0000256" key="1">
    <source>
        <dbReference type="SAM" id="Phobius"/>
    </source>
</evidence>
<dbReference type="SUPFAM" id="SSF57586">
    <property type="entry name" value="TNF receptor-like"/>
    <property type="match status" value="1"/>
</dbReference>
<accession>A0AAV2ZQX3</accession>
<protein>
    <submittedName>
        <fullName evidence="2">Uncharacterized protein</fullName>
    </submittedName>
</protein>
<dbReference type="Gene3D" id="2.10.50.10">
    <property type="entry name" value="Tumor Necrosis Factor Receptor, subunit A, domain 2"/>
    <property type="match status" value="14"/>
</dbReference>
<keyword evidence="1" id="KW-0812">Transmembrane</keyword>
<gene>
    <name evidence="2" type="ORF">GDO54_003912</name>
</gene>
<dbReference type="PANTHER" id="PTHR46104">
    <property type="entry name" value="GENE 9195-RELATED-RELATED"/>
    <property type="match status" value="1"/>
</dbReference>
<evidence type="ECO:0000313" key="3">
    <source>
        <dbReference type="Proteomes" id="UP001181693"/>
    </source>
</evidence>
<dbReference type="EMBL" id="DYDO01000011">
    <property type="protein sequence ID" value="DBA16528.1"/>
    <property type="molecule type" value="Genomic_DNA"/>
</dbReference>
<dbReference type="SMART" id="SM00289">
    <property type="entry name" value="WR1"/>
    <property type="match status" value="7"/>
</dbReference>
<name>A0AAV2ZQX3_PYXAD</name>
<dbReference type="InterPro" id="IPR006150">
    <property type="entry name" value="Cys_repeat_1"/>
</dbReference>
<dbReference type="SMART" id="SM01411">
    <property type="entry name" value="Ephrin_rec_like"/>
    <property type="match status" value="36"/>
</dbReference>
<keyword evidence="3" id="KW-1185">Reference proteome</keyword>
<feature type="transmembrane region" description="Helical" evidence="1">
    <location>
        <begin position="2760"/>
        <end position="2784"/>
    </location>
</feature>
<dbReference type="InterPro" id="IPR009030">
    <property type="entry name" value="Growth_fac_rcpt_cys_sf"/>
</dbReference>
<sequence length="3243" mass="347130">MGAPVPCRGGSFSDAGSSVCQPCPAGHYCHEDRTSRERMMQLVCPAGRVCPKGMAVFPDEEISICPQGYYCPEGSSEAKTCPNGTYGHQPGLEGVEECLQCPEGKYCYQEGQRGIPGPTGPCPQGYHCPPGTGFSMSFPCQPGSYWNMTKMGLEIPTCLLCPEGFFCDLPSLLEPKLCPAGFHCRPGSSQPEPCPEGTYSPREGLSSETECWPCEPGRFCAGAGLLASTGQCQEGFYCPERSISPSPSGGVCPPGAYCPAGSGWPTLCPPGTYSNQTGLMQLSQCLTCPPGMFCDGQIGSTPTGYCTAGYYCTEGSTSPVQNVVPQGHFSLEGSFMPQPCLPGTFQPLHAQSSCMPCPPGNFCNSSSLSDIFTCPQGHYCPLGSILAVPCPQVRLGCQSLCRACPTGHTCVDGDIVKCPVGYYCPEDIDANPVPCPPGTFNPTLGVTRAEHCLQCLPGMFCRDWASSAVSGPCQAGFFCTAGEGGGCPRGHYCPVGSFHPYACPAGTYNNLTHQQDCLPCPAGYYCAENTSDYSGFQCPAGFYCPKGTKHGAQFPCPRGYYNPDPRTHSLDSCLPCTPGHYCGVEGLSTVSGECDPGWFCVSAAWTPQPFDLDNYTSANCLCPATSTGGKCLPGFYCPGGTAEPISCAPGLYCEEAGLAVPSGECAAGYFCINGATTPKPTDSIRGNICPPGTFCPNGSHHPQLCPAGTFSADYSLGNVSQCKPCPAGYYCQSPGITSPTGQCLEGYYCEHREVPVRDLTLFLCPEGYFCPAGTQFSTQYSCPPGTYGPRHGVSNVTECVLCPSGKYCRYPGQVEPTGNCSAGYWCKGGAVEECPRDGVTGELCPRGHYCSEGFFCPQGTGLNWTACPPGTYSSEPGLESVSDCRLCDGGKYCMFYNATSASGNCSAGYYCIVGSQIPNPEVELSGFAGPCPSGHYCTSGSIVPSPCPAGTFSSMTKLHSESECSPCPPGHFCDSPGLVIPTGQCYEGFYCVSSSTSSQPLIVGYTGGPCPPGHFCPAGSVFPQPCPAGTYSPIERQVMCTSCLEGFFCPRNTSSLEGKECPPGFFCPAGTLFSEQFPCPRGTYNPRKGSHLLEDCLPCDPGHYCDTPGQTHVTGTCSEGYYCTRSAKSPTPDQGILGDVCPLGHYCPSASASPLPCPAGSYSNTKGNVGPEACVLCEPEYLCPIGHYCPTGSPEPKICSAGHYQDKRECPLGYYCKQGTKYGHQNPCPAGTFSDNSGLISVEGCSPCPGGWYCARPGLSTPSGKCIPGHYCTLNARVPNPIDGESGALCPAGHFCPAGSQHPAPCPAGSFQPLTGMSSPDSCLACPPGKFCKGEALSSISGFYQDLEGESSCKICPTGFYCNTTELGGSVTPQPCPAGHFCPTGSDSEGIQKCPRGTYSPDKQLRAEAECKPCPVGFYCGEEGLLEPSGSCLPGYWCMVRAEISNPNDGVTGAMCPAGKFCVSGDISGDCLAGYFCDVQSYRPDQSICPPGFFCPEGTKSPVPCDSGTFAPLSGGKASTDCQPCPSGHFCNGLGIAMPSLCPAGYYCPPGASFITVYPCPPGTYGPKTGASSKSDCEPCPAGMFCSSEGLHRPTGYCHAGYYCSQGAVNPTPITPRVPFDINYPQNDICPAGYYCPNGTRAPVPCPPGSFSMAAGLSTQGECQPCPAGHYCAQAGLSDPSLAPPCSAGYVCKEGSSISCPSDEIHGYRCPAGFYCPSGSSLEIPCEPGTFSPMPGASTCLPCPAGSSCIHVSTVEPFSCPRGNYCPAMTAAPIPCPDGTFNPMEGALSLASCKRCPAGRYCRGEANWEPDGLCSAGYYCEGEAADIIPQKTIRFPLNGPCPPGHYCPEGTPSPKPCPLGTLKNSTGGFSMDSCVPCYAGHFCASVGLSSPTGLCAAGFYCPGNFTSTSPTPFLCPKGHFCPSGSSHPKPCPTGQFQPNTGSHFCTPCQPGFYCQEAVAGHPQRCPPHSYCPAGTLYPLPCPNGTFTPVDMSGLREKGECLPCPPGQYCRGGKLQGPCAAGHFCLSGSSEYTPYVQNFSRSILTECNWGQMCAGTCPPGFYCQEGTVLPTPCPANTLRSFPGARHRNDCLPCPVGHWCKEGSTVPAPCPAGHYCSARSWSNANNPAGPQECPIYTYRSLPGAGSVGDCQPCPPGYYCRIPGIISYEDFPCPPGHWCPGVSEPLTCPAGTFRTESGAAYIEDCQHCPEGHHCPDPAVTMAANIIGIPCRPGFECPPGSVKEVVCRAGAYCPSRTGIPPQCPGGFFCPEGSSIYNTSAQLCLFPYYCPPGSARMIPCAGGYRALPTSSLRDSEEASCKRCEAGTYRISNATDASCQPCPAGYHCPPGVESYESYPCLAGHYCPSSAKLPIPCPPGTYGSSTQGREATDCHPCPAGTYNHLPAQVSCFVCGSASYSKSGAQSCVCLGRNRAFQESDGSCICQAGFVFYDNRQKQRSDSSSDQDCQPQVEERCSGVEVRLAATRKCVSPEQYDCTPFCGPMGGELSPELGMCHCAQYVSAEELCDHFCLMKAPKISMSFGSNRQFLLQIDESEKRRSRKLEVLNVLGPDHIWSSERVRLVVFASNGIFGVIVSSAQTIEAFLTGDSWSMPTPRKSREREQIVTSMHSGSVPRIPNPILCVNEGDLVLFQLSIVPSERASSHYPIYQKDHLFNSNPHWDFGAFRRLDYLIRETNVNISRFAHVFRNPGTYVFQDNGVKDRSLFVTVKDRNVHCDPAASHIQPSSPYQLTKNAIVAQQKLNLAPNWGAILGVLLLLFIVMVVLLIITVLLRPSLHMPSPMKNWKPRWRSLGEPYIPPEYVLTRDSLQFYETVGCRGSGEVFDIGRKEITYGLDERNTIRVLEDFSVRTLFDKLEDQTLHLTSQLGRHRNETLSFYKAFIQRIQLLKDNLRRLISASPLTKTLEELKEALKAQAKEKEMKETVTLKTTGDLVPINISQLSPYQLVVYQFGSAILHFAWLSCSTNPPLLLAAQSIPKVRSSVQGREALRLDASYYDSENRVLYVPRTCMEHAGELAVCIIHAVAQIKAGQQQLPVDCDYLHWLNRAVIEICRAFFHYWSTGNMTLVDENVRHPEISPMVRDLLFLHKRPDYSHIPKRRELHNRLNTWKEISSTFRKKADCEKKQHTKDDLKRTILQEEVVDGLNEEFLQLVTQSLQNKNERKELTLLMECDKDPSMLARISEKTRMGAMLEIKRRYTEEKIRTAESDLLYLQPTNITSSPLPGSGEDYKPA</sequence>
<dbReference type="PANTHER" id="PTHR46104:SF1">
    <property type="entry name" value="GENE 9195-RELATED"/>
    <property type="match status" value="1"/>
</dbReference>
<reference evidence="2" key="1">
    <citation type="thesis" date="2020" institute="ProQuest LLC" country="789 East Eisenhower Parkway, Ann Arbor, MI, USA">
        <title>Comparative Genomics and Chromosome Evolution.</title>
        <authorList>
            <person name="Mudd A.B."/>
        </authorList>
    </citation>
    <scope>NUCLEOTIDE SEQUENCE</scope>
    <source>
        <strain evidence="2">1538</strain>
        <tissue evidence="2">Blood</tissue>
    </source>
</reference>
<organism evidence="2 3">
    <name type="scientific">Pyxicephalus adspersus</name>
    <name type="common">African bullfrog</name>
    <dbReference type="NCBI Taxonomy" id="30357"/>
    <lineage>
        <taxon>Eukaryota</taxon>
        <taxon>Metazoa</taxon>
        <taxon>Chordata</taxon>
        <taxon>Craniata</taxon>
        <taxon>Vertebrata</taxon>
        <taxon>Euteleostomi</taxon>
        <taxon>Amphibia</taxon>
        <taxon>Batrachia</taxon>
        <taxon>Anura</taxon>
        <taxon>Neobatrachia</taxon>
        <taxon>Ranoidea</taxon>
        <taxon>Pyxicephalidae</taxon>
        <taxon>Pyxicephalinae</taxon>
        <taxon>Pyxicephalus</taxon>
    </lineage>
</organism>